<dbReference type="GO" id="GO:0005634">
    <property type="term" value="C:nucleus"/>
    <property type="evidence" value="ECO:0007669"/>
    <property type="project" value="TreeGrafter"/>
</dbReference>
<dbReference type="Proteomes" id="UP001345219">
    <property type="component" value="Chromosome 11"/>
</dbReference>
<sequence>MWDPLGIPKRHSFIGGGIIKGVLELRDAEQRNSLSLSLLPFSLPHKGTLLFRLCWQRGHLLMAPKGRTSRRRSKRKSRRAVTPPEKPRRTAHLKKTLPKPESPDVSVSAGPSSSNEYSKPEIHADAETGGSCSTPKGRRFRIPAINTCPPAPKKQRVAPKNCLLQKRRHVAFFAHPDIEIFFNIAFRGISV</sequence>
<comment type="caution">
    <text evidence="4">The sequence shown here is derived from an EMBL/GenBank/DDBJ whole genome shotgun (WGS) entry which is preliminary data.</text>
</comment>
<feature type="region of interest" description="Disordered" evidence="3">
    <location>
        <begin position="64"/>
        <end position="138"/>
    </location>
</feature>
<dbReference type="InterPro" id="IPR040389">
    <property type="entry name" value="SMR"/>
</dbReference>
<dbReference type="PANTHER" id="PTHR33142">
    <property type="entry name" value="CYCLIN-DEPENDENT PROTEIN KINASE INHIBITOR SMR13"/>
    <property type="match status" value="1"/>
</dbReference>
<reference evidence="4 5" key="1">
    <citation type="journal article" date="2023" name="Hortic Res">
        <title>Pangenome of water caltrop reveals structural variations and asymmetric subgenome divergence after allopolyploidization.</title>
        <authorList>
            <person name="Zhang X."/>
            <person name="Chen Y."/>
            <person name="Wang L."/>
            <person name="Yuan Y."/>
            <person name="Fang M."/>
            <person name="Shi L."/>
            <person name="Lu R."/>
            <person name="Comes H.P."/>
            <person name="Ma Y."/>
            <person name="Chen Y."/>
            <person name="Huang G."/>
            <person name="Zhou Y."/>
            <person name="Zheng Z."/>
            <person name="Qiu Y."/>
        </authorList>
    </citation>
    <scope>NUCLEOTIDE SEQUENCE [LARGE SCALE GENOMIC DNA]</scope>
    <source>
        <tissue evidence="4">Roots</tissue>
    </source>
</reference>
<organism evidence="4 5">
    <name type="scientific">Trapa incisa</name>
    <dbReference type="NCBI Taxonomy" id="236973"/>
    <lineage>
        <taxon>Eukaryota</taxon>
        <taxon>Viridiplantae</taxon>
        <taxon>Streptophyta</taxon>
        <taxon>Embryophyta</taxon>
        <taxon>Tracheophyta</taxon>
        <taxon>Spermatophyta</taxon>
        <taxon>Magnoliopsida</taxon>
        <taxon>eudicotyledons</taxon>
        <taxon>Gunneridae</taxon>
        <taxon>Pentapetalae</taxon>
        <taxon>rosids</taxon>
        <taxon>malvids</taxon>
        <taxon>Myrtales</taxon>
        <taxon>Lythraceae</taxon>
        <taxon>Trapa</taxon>
    </lineage>
</organism>
<accession>A0AAN7KAX1</accession>
<evidence type="ECO:0000256" key="3">
    <source>
        <dbReference type="SAM" id="MobiDB-lite"/>
    </source>
</evidence>
<keyword evidence="1" id="KW-0649">Protein kinase inhibitor</keyword>
<protein>
    <submittedName>
        <fullName evidence="4">Uncharacterized protein</fullName>
    </submittedName>
</protein>
<evidence type="ECO:0000313" key="5">
    <source>
        <dbReference type="Proteomes" id="UP001345219"/>
    </source>
</evidence>
<dbReference type="GO" id="GO:0032875">
    <property type="term" value="P:regulation of DNA endoreduplication"/>
    <property type="evidence" value="ECO:0007669"/>
    <property type="project" value="InterPro"/>
</dbReference>
<name>A0AAN7KAX1_9MYRT</name>
<feature type="compositionally biased region" description="Basic residues" evidence="3">
    <location>
        <begin position="67"/>
        <end position="79"/>
    </location>
</feature>
<dbReference type="GO" id="GO:0004860">
    <property type="term" value="F:protein kinase inhibitor activity"/>
    <property type="evidence" value="ECO:0007669"/>
    <property type="project" value="UniProtKB-KW"/>
</dbReference>
<keyword evidence="2" id="KW-0131">Cell cycle</keyword>
<proteinExistence type="predicted"/>
<evidence type="ECO:0000313" key="4">
    <source>
        <dbReference type="EMBL" id="KAK4763584.1"/>
    </source>
</evidence>
<keyword evidence="5" id="KW-1185">Reference proteome</keyword>
<dbReference type="AlphaFoldDB" id="A0AAN7KAX1"/>
<evidence type="ECO:0000256" key="1">
    <source>
        <dbReference type="ARBA" id="ARBA00023013"/>
    </source>
</evidence>
<dbReference type="PANTHER" id="PTHR33142:SF8">
    <property type="entry name" value="CYCLIN-DEPENDENT PROTEIN KINASE INHIBITOR SMR9"/>
    <property type="match status" value="1"/>
</dbReference>
<evidence type="ECO:0000256" key="2">
    <source>
        <dbReference type="ARBA" id="ARBA00023306"/>
    </source>
</evidence>
<dbReference type="EMBL" id="JAXIOK010000008">
    <property type="protein sequence ID" value="KAK4763584.1"/>
    <property type="molecule type" value="Genomic_DNA"/>
</dbReference>
<gene>
    <name evidence="4" type="ORF">SAY87_013022</name>
</gene>